<dbReference type="OrthoDB" id="2126698at2759"/>
<dbReference type="RefSeq" id="XP_036634212.1">
    <property type="nucleotide sequence ID" value="XM_036772739.1"/>
</dbReference>
<feature type="compositionally biased region" description="Low complexity" evidence="1">
    <location>
        <begin position="289"/>
        <end position="315"/>
    </location>
</feature>
<dbReference type="Proteomes" id="UP000623687">
    <property type="component" value="Unassembled WGS sequence"/>
</dbReference>
<feature type="region of interest" description="Disordered" evidence="1">
    <location>
        <begin position="248"/>
        <end position="330"/>
    </location>
</feature>
<proteinExistence type="predicted"/>
<feature type="compositionally biased region" description="Low complexity" evidence="1">
    <location>
        <begin position="260"/>
        <end position="277"/>
    </location>
</feature>
<feature type="compositionally biased region" description="Low complexity" evidence="1">
    <location>
        <begin position="180"/>
        <end position="192"/>
    </location>
</feature>
<protein>
    <submittedName>
        <fullName evidence="3">Uncharacterized protein</fullName>
    </submittedName>
</protein>
<evidence type="ECO:0000313" key="3">
    <source>
        <dbReference type="EMBL" id="KAF7436313.1"/>
    </source>
</evidence>
<reference evidence="3" key="1">
    <citation type="submission" date="2019-07" db="EMBL/GenBank/DDBJ databases">
        <authorList>
            <person name="Palmer J.M."/>
        </authorList>
    </citation>
    <scope>NUCLEOTIDE SEQUENCE</scope>
    <source>
        <strain evidence="3">PC9</strain>
    </source>
</reference>
<feature type="region of interest" description="Disordered" evidence="1">
    <location>
        <begin position="1"/>
        <end position="39"/>
    </location>
</feature>
<feature type="transmembrane region" description="Helical" evidence="2">
    <location>
        <begin position="542"/>
        <end position="566"/>
    </location>
</feature>
<dbReference type="GeneID" id="59372962"/>
<comment type="caution">
    <text evidence="3">The sequence shown here is derived from an EMBL/GenBank/DDBJ whole genome shotgun (WGS) entry which is preliminary data.</text>
</comment>
<accession>A0A8H7DW72</accession>
<feature type="region of interest" description="Disordered" evidence="1">
    <location>
        <begin position="158"/>
        <end position="192"/>
    </location>
</feature>
<keyword evidence="4" id="KW-1185">Reference proteome</keyword>
<keyword evidence="2" id="KW-1133">Transmembrane helix</keyword>
<sequence>MATALETDTEVGEGRRVDDAQEDPDATDPPASTDTISPAVLPPTPHLFLDIPTGTIPPAIGTGVQSLSRIPTLPTRTSVQAYLTAQLQQILTALVLNRLHTVRKWVFVGVFGVLNASSSAFLRNGGTVELRLELSVGELERARWDLEAYVDGLKLRATSPSMSPSMSPSGGNEDEDEGENANAPNPENVNEDANANANWADWAVYMVLEAMIFVQRVIPALYTSAHAHVPHLAPTLALGTLSARALGARGGGGRRYGVRFGSTSTSGSTASSPFPARSSPPPPSPPSSLPSSSRVSPGLSPSASSSETSTLLGSSHISRSSTKADVAVAPTASTSKPGIYAYAYSHDYDCNYDCNYDYGSTSTSSSAYGSQATFVDVESGGGRGGGGGGGDAYTPRSAYPDGEVDEEVDEAKEVEDEAAAWCLRALLVMALVLPPIVSLWRAPERLLGLLQPRHTTNYGIDSGIDYGTGNVNGNGIDYGNGNVKGSGNGAGNAGAASEAEADEIIRLAAAYLRVAALGLPAFGVVEVLNLRLHLGAAAAPAIAAVAAGTHNALAAGMLACAGCVVLRKDGPRRGAGEIGEIACLLKKHVAARDIRRARVVAFIGLAFTLLGVVFLRSVAGPPLHHFIASSLQNLGTVTWTWT</sequence>
<feature type="compositionally biased region" description="Low complexity" evidence="1">
    <location>
        <begin position="159"/>
        <end position="171"/>
    </location>
</feature>
<keyword evidence="2" id="KW-0472">Membrane</keyword>
<feature type="compositionally biased region" description="Pro residues" evidence="1">
    <location>
        <begin position="278"/>
        <end position="288"/>
    </location>
</feature>
<keyword evidence="2" id="KW-0812">Transmembrane</keyword>
<evidence type="ECO:0000256" key="2">
    <source>
        <dbReference type="SAM" id="Phobius"/>
    </source>
</evidence>
<dbReference type="VEuPathDB" id="FungiDB:PC9H_003144"/>
<organism evidence="3 4">
    <name type="scientific">Pleurotus ostreatus</name>
    <name type="common">Oyster mushroom</name>
    <name type="synonym">White-rot fungus</name>
    <dbReference type="NCBI Taxonomy" id="5322"/>
    <lineage>
        <taxon>Eukaryota</taxon>
        <taxon>Fungi</taxon>
        <taxon>Dikarya</taxon>
        <taxon>Basidiomycota</taxon>
        <taxon>Agaricomycotina</taxon>
        <taxon>Agaricomycetes</taxon>
        <taxon>Agaricomycetidae</taxon>
        <taxon>Agaricales</taxon>
        <taxon>Pleurotineae</taxon>
        <taxon>Pleurotaceae</taxon>
        <taxon>Pleurotus</taxon>
    </lineage>
</organism>
<evidence type="ECO:0000313" key="4">
    <source>
        <dbReference type="Proteomes" id="UP000623687"/>
    </source>
</evidence>
<dbReference type="AlphaFoldDB" id="A0A8H7DW72"/>
<evidence type="ECO:0000256" key="1">
    <source>
        <dbReference type="SAM" id="MobiDB-lite"/>
    </source>
</evidence>
<name>A0A8H7DW72_PLEOS</name>
<gene>
    <name evidence="3" type="ORF">PC9H_003144</name>
</gene>
<feature type="transmembrane region" description="Helical" evidence="2">
    <location>
        <begin position="599"/>
        <end position="619"/>
    </location>
</feature>
<dbReference type="EMBL" id="JACETU010000002">
    <property type="protein sequence ID" value="KAF7436313.1"/>
    <property type="molecule type" value="Genomic_DNA"/>
</dbReference>